<dbReference type="Pfam" id="PF00400">
    <property type="entry name" value="WD40"/>
    <property type="match status" value="12"/>
</dbReference>
<feature type="repeat" description="WD" evidence="3">
    <location>
        <begin position="916"/>
        <end position="957"/>
    </location>
</feature>
<dbReference type="OrthoDB" id="538223at2759"/>
<dbReference type="InterPro" id="IPR027417">
    <property type="entry name" value="P-loop_NTPase"/>
</dbReference>
<feature type="repeat" description="WD" evidence="3">
    <location>
        <begin position="1046"/>
        <end position="1080"/>
    </location>
</feature>
<dbReference type="CDD" id="cd00200">
    <property type="entry name" value="WD40"/>
    <property type="match status" value="2"/>
</dbReference>
<evidence type="ECO:0000256" key="1">
    <source>
        <dbReference type="ARBA" id="ARBA00022574"/>
    </source>
</evidence>
<dbReference type="InterPro" id="IPR036322">
    <property type="entry name" value="WD40_repeat_dom_sf"/>
</dbReference>
<dbReference type="PROSITE" id="PS50082">
    <property type="entry name" value="WD_REPEATS_2"/>
    <property type="match status" value="11"/>
</dbReference>
<keyword evidence="6" id="KW-1185">Reference proteome</keyword>
<feature type="repeat" description="WD" evidence="3">
    <location>
        <begin position="1228"/>
        <end position="1269"/>
    </location>
</feature>
<feature type="repeat" description="WD" evidence="3">
    <location>
        <begin position="1398"/>
        <end position="1439"/>
    </location>
</feature>
<feature type="repeat" description="WD" evidence="3">
    <location>
        <begin position="1180"/>
        <end position="1221"/>
    </location>
</feature>
<comment type="caution">
    <text evidence="5">The sequence shown here is derived from an EMBL/GenBank/DDBJ whole genome shotgun (WGS) entry which is preliminary data.</text>
</comment>
<gene>
    <name evidence="5" type="ORF">V565_146740</name>
</gene>
<feature type="repeat" description="WD" evidence="3">
    <location>
        <begin position="1093"/>
        <end position="1134"/>
    </location>
</feature>
<dbReference type="PRINTS" id="PR00320">
    <property type="entry name" value="GPROTEINBRPT"/>
</dbReference>
<dbReference type="PANTHER" id="PTHR22847:SF637">
    <property type="entry name" value="WD REPEAT DOMAIN 5B"/>
    <property type="match status" value="1"/>
</dbReference>
<name>A0A074RLL5_9AGAM</name>
<organism evidence="5 6">
    <name type="scientific">Rhizoctonia solani 123E</name>
    <dbReference type="NCBI Taxonomy" id="1423351"/>
    <lineage>
        <taxon>Eukaryota</taxon>
        <taxon>Fungi</taxon>
        <taxon>Dikarya</taxon>
        <taxon>Basidiomycota</taxon>
        <taxon>Agaricomycotina</taxon>
        <taxon>Agaricomycetes</taxon>
        <taxon>Cantharellales</taxon>
        <taxon>Ceratobasidiaceae</taxon>
        <taxon>Rhizoctonia</taxon>
    </lineage>
</organism>
<feature type="domain" description="Nephrocystin 3-like N-terminal" evidence="4">
    <location>
        <begin position="364"/>
        <end position="528"/>
    </location>
</feature>
<dbReference type="GO" id="GO:1990234">
    <property type="term" value="C:transferase complex"/>
    <property type="evidence" value="ECO:0007669"/>
    <property type="project" value="UniProtKB-ARBA"/>
</dbReference>
<proteinExistence type="predicted"/>
<dbReference type="Gene3D" id="2.130.10.10">
    <property type="entry name" value="YVTN repeat-like/Quinoprotein amine dehydrogenase"/>
    <property type="match status" value="6"/>
</dbReference>
<feature type="repeat" description="WD" evidence="3">
    <location>
        <begin position="1003"/>
        <end position="1044"/>
    </location>
</feature>
<accession>A0A074RLL5</accession>
<feature type="repeat" description="WD" evidence="3">
    <location>
        <begin position="959"/>
        <end position="990"/>
    </location>
</feature>
<dbReference type="Gene3D" id="3.40.50.300">
    <property type="entry name" value="P-loop containing nucleotide triphosphate hydrolases"/>
    <property type="match status" value="1"/>
</dbReference>
<evidence type="ECO:0000313" key="5">
    <source>
        <dbReference type="EMBL" id="KEP47704.1"/>
    </source>
</evidence>
<dbReference type="Proteomes" id="UP000027456">
    <property type="component" value="Unassembled WGS sequence"/>
</dbReference>
<dbReference type="InterPro" id="IPR001680">
    <property type="entry name" value="WD40_rpt"/>
</dbReference>
<dbReference type="GO" id="GO:0005634">
    <property type="term" value="C:nucleus"/>
    <property type="evidence" value="ECO:0007669"/>
    <property type="project" value="TreeGrafter"/>
</dbReference>
<dbReference type="PROSITE" id="PS50294">
    <property type="entry name" value="WD_REPEATS_REGION"/>
    <property type="match status" value="11"/>
</dbReference>
<evidence type="ECO:0000256" key="3">
    <source>
        <dbReference type="PROSITE-ProRule" id="PRU00221"/>
    </source>
</evidence>
<dbReference type="EMBL" id="AZST01000673">
    <property type="protein sequence ID" value="KEP47704.1"/>
    <property type="molecule type" value="Genomic_DNA"/>
</dbReference>
<sequence>MSPDPPASDPEQIRYCITDIKLQPSTVDPNCKISAKLFVDNELICNFPWLDNTQPLRWARLLLCHVSPSSKMVLKLSRNLKGKQRSFNFPTYQVSDVDEGTGETTLDHPELVWIVTIKSLTPTVAEQLFRDELDQLGLIDGIYDSLKPNETTKFLFKIALKFASISAEALSERNAKFSFLIIVRTWELLEQQAQVDEVIQEILQGLVCIREVVEVLDQASSSTITTAMDQCKEPIVDILALLEDASVYIFNRIATSNPSRIAYDQARPSDTYNVEAYLDNLTNLQKAFHASWSPGIASPPGISTIDSSNALGDELPTLTWEDYEATLDEPVTKHADPYEILNLLKPTNPGGYDPDQACLEGTRQAVLDRIITWSQNRKNPESFMWISGQAGIGKTSIAASLCQRLDGMRVLAGSFFCQRNDPNLSDPLRLINNIVHDIASRCPPYAHVVANAIRANRTLCTAHLSIRYEGLVKGPLKRLRSLSAPAPLVVVVDALDECGDWSSRKRVLHMLYNTSQLVPWLKLIFTARPEGDLLKEFRKHFSHEPVVNLQAYDASNDISAYIRAQLGEVAQEEQWPDAGISQLCTMAQGLFLWAALTTNYIKQSTIPALSRFQQVLDNRKSPVTDHFDKLYTKALDTAMNDHNDDTKEAYTRCIGAILASSEYEPISIPDLQYLMVAGSQIGQGTLERVITSLGPLVYLIDGQYVRFYHSSFRDFSTSTSRSHEFHVSLEHHIAKLANCCLEVMQQDLRFNICRLRTSYLLNSEVPDLKHRVHSHIGSALKYACSHWINYFTSSPNQALVGAILKFLEAPQLMYWIEVLSLLGRIDIAVTGLSELRSLKLKQCVGWRLFVSRAKDAQQFLLSFYDPIVASTPHLYISALAFSPTGSLTARKMRPHFPNTLTITKGANSTWHPCIKTITHPHAIQSLSISPDGLKVITGYPDGSLCIWDKQTGTRASELLAGHKDLVTCVAFSPNGKLAASSSRDTTIRVWVILEKLKIVSHELTGHSAAVNSIAFSPNSAIIASGSSDKTIRLWDSKAMRPILEPYLGHSSRVSCVAFSSDGKKLVSGSWDKTIRIWSMDLVNLKLADNPILINGHSDAVTCVAISLDGSKIVSGSVDKTMNIWEVQTGSKMASSASPPKHSDTVTSVAFSPNGKLFMSSSLDGAIQLWDATTFTAYTHPFGHFSPVNATAFSPDGSHVVSGSTDMTTRVWEISACPKIMAAPMVTEFAGHSSSITSIAVSIDGTCLVSGSNDRTVRMWDAESGAPIGDPFTGHSNYVYCVAISSNGTRILSGSADRTLKVWDTNSRSIVHSYQHTHAIRCTAFSPDGVLIAFASDDYKVHFIDAASGKAIGDPLEGHSNIIYSIAFSPDGTYIATASADRTACLWSAVMRNCLAKPFSGHSHGVRSVAFSPCGTQLASGTDNGIVQLWDVNTSSTVLTLTGNSVLVNAVSFSLDGSYITSASTTNPSSVWFWDAKTGQSIGQPIAASNHPQCISFSPDGGYVLFGCNDYKIRINALDASIQADTSSNNSSGGVLWPSNPHSLAPHPHCPGWVSRNQKSLVFWLPAQYQQPAQLWDTHKQVPHPQTFLDYSKFVHGTAWTGVARKS</sequence>
<evidence type="ECO:0000313" key="6">
    <source>
        <dbReference type="Proteomes" id="UP000027456"/>
    </source>
</evidence>
<dbReference type="InterPro" id="IPR019775">
    <property type="entry name" value="WD40_repeat_CS"/>
</dbReference>
<feature type="repeat" description="WD" evidence="3">
    <location>
        <begin position="1355"/>
        <end position="1387"/>
    </location>
</feature>
<dbReference type="SMART" id="SM00320">
    <property type="entry name" value="WD40"/>
    <property type="match status" value="14"/>
</dbReference>
<keyword evidence="1 3" id="KW-0853">WD repeat</keyword>
<dbReference type="PROSITE" id="PS00678">
    <property type="entry name" value="WD_REPEATS_1"/>
    <property type="match status" value="5"/>
</dbReference>
<dbReference type="SUPFAM" id="SSF50978">
    <property type="entry name" value="WD40 repeat-like"/>
    <property type="match status" value="2"/>
</dbReference>
<evidence type="ECO:0000259" key="4">
    <source>
        <dbReference type="Pfam" id="PF24883"/>
    </source>
</evidence>
<reference evidence="5 6" key="1">
    <citation type="submission" date="2013-12" db="EMBL/GenBank/DDBJ databases">
        <authorList>
            <person name="Cubeta M."/>
            <person name="Pakala S."/>
            <person name="Fedorova N."/>
            <person name="Thomas E."/>
            <person name="Dean R."/>
            <person name="Jabaji S."/>
            <person name="Neate S."/>
            <person name="Toda T."/>
            <person name="Tavantzis S."/>
            <person name="Vilgalys R."/>
            <person name="Bharathan N."/>
            <person name="Pakala S."/>
            <person name="Losada L.S."/>
            <person name="Zafar N."/>
            <person name="Nierman W."/>
        </authorList>
    </citation>
    <scope>NUCLEOTIDE SEQUENCE [LARGE SCALE GENOMIC DNA]</scope>
    <source>
        <strain evidence="5 6">123E</strain>
    </source>
</reference>
<feature type="repeat" description="WD" evidence="3">
    <location>
        <begin position="1271"/>
        <end position="1312"/>
    </location>
</feature>
<dbReference type="STRING" id="1423351.A0A074RLL5"/>
<feature type="repeat" description="WD" evidence="3">
    <location>
        <begin position="1138"/>
        <end position="1173"/>
    </location>
</feature>
<keyword evidence="2" id="KW-0677">Repeat</keyword>
<dbReference type="InterPro" id="IPR056884">
    <property type="entry name" value="NPHP3-like_N"/>
</dbReference>
<dbReference type="HOGENOM" id="CLU_000288_6_3_1"/>
<dbReference type="SUPFAM" id="SSF52540">
    <property type="entry name" value="P-loop containing nucleoside triphosphate hydrolases"/>
    <property type="match status" value="1"/>
</dbReference>
<dbReference type="PANTHER" id="PTHR22847">
    <property type="entry name" value="WD40 REPEAT PROTEIN"/>
    <property type="match status" value="1"/>
</dbReference>
<dbReference type="InterPro" id="IPR020472">
    <property type="entry name" value="WD40_PAC1"/>
</dbReference>
<dbReference type="InterPro" id="IPR015943">
    <property type="entry name" value="WD40/YVTN_repeat-like_dom_sf"/>
</dbReference>
<evidence type="ECO:0000256" key="2">
    <source>
        <dbReference type="ARBA" id="ARBA00022737"/>
    </source>
</evidence>
<dbReference type="Pfam" id="PF24883">
    <property type="entry name" value="NPHP3_N"/>
    <property type="match status" value="1"/>
</dbReference>
<protein>
    <submittedName>
        <fullName evidence="5">Putative vegetative incompatibility protein HET-E-1</fullName>
    </submittedName>
</protein>